<evidence type="ECO:0000313" key="4">
    <source>
        <dbReference type="Proteomes" id="UP000737018"/>
    </source>
</evidence>
<organism evidence="3 4">
    <name type="scientific">Castanea mollissima</name>
    <name type="common">Chinese chestnut</name>
    <dbReference type="NCBI Taxonomy" id="60419"/>
    <lineage>
        <taxon>Eukaryota</taxon>
        <taxon>Viridiplantae</taxon>
        <taxon>Streptophyta</taxon>
        <taxon>Embryophyta</taxon>
        <taxon>Tracheophyta</taxon>
        <taxon>Spermatophyta</taxon>
        <taxon>Magnoliopsida</taxon>
        <taxon>eudicotyledons</taxon>
        <taxon>Gunneridae</taxon>
        <taxon>Pentapetalae</taxon>
        <taxon>rosids</taxon>
        <taxon>fabids</taxon>
        <taxon>Fagales</taxon>
        <taxon>Fagaceae</taxon>
        <taxon>Castanea</taxon>
    </lineage>
</organism>
<dbReference type="InterPro" id="IPR035897">
    <property type="entry name" value="Toll_tir_struct_dom_sf"/>
</dbReference>
<evidence type="ECO:0000259" key="2">
    <source>
        <dbReference type="Pfam" id="PF01582"/>
    </source>
</evidence>
<dbReference type="GO" id="GO:0007165">
    <property type="term" value="P:signal transduction"/>
    <property type="evidence" value="ECO:0007669"/>
    <property type="project" value="InterPro"/>
</dbReference>
<dbReference type="InterPro" id="IPR000157">
    <property type="entry name" value="TIR_dom"/>
</dbReference>
<evidence type="ECO:0000256" key="1">
    <source>
        <dbReference type="SAM" id="SignalP"/>
    </source>
</evidence>
<reference evidence="3" key="1">
    <citation type="submission" date="2020-03" db="EMBL/GenBank/DDBJ databases">
        <title>Castanea mollissima Vanexum genome sequencing.</title>
        <authorList>
            <person name="Staton M."/>
        </authorList>
    </citation>
    <scope>NUCLEOTIDE SEQUENCE</scope>
    <source>
        <tissue evidence="3">Leaf</tissue>
    </source>
</reference>
<sequence>MARSFAPSLLVLATLIALVLPQLEQKEIFAEALLNGPTDKVNNWRTALKEAANLEGFHLEPDRPEPEFIEEIVDIIWKILYVESPTSTIPPWRQNDVPGQYSSLIIPQKRIKLQCLIFVFRSKSKPTAAHPSPIRLDRWLFAVGGGSGTSRPVDSSLSLLSFPVFILCRCSLSSSFSES</sequence>
<gene>
    <name evidence="3" type="ORF">CMV_010930</name>
</gene>
<dbReference type="OrthoDB" id="10467327at2759"/>
<evidence type="ECO:0000313" key="3">
    <source>
        <dbReference type="EMBL" id="KAF3964825.1"/>
    </source>
</evidence>
<protein>
    <recommendedName>
        <fullName evidence="2">TIR domain-containing protein</fullName>
    </recommendedName>
</protein>
<dbReference type="Pfam" id="PF01582">
    <property type="entry name" value="TIR"/>
    <property type="match status" value="1"/>
</dbReference>
<keyword evidence="1" id="KW-0732">Signal</keyword>
<dbReference type="Gene3D" id="3.40.50.10140">
    <property type="entry name" value="Toll/interleukin-1 receptor homology (TIR) domain"/>
    <property type="match status" value="1"/>
</dbReference>
<dbReference type="AlphaFoldDB" id="A0A8J4VP92"/>
<dbReference type="EMBL" id="JRKL02001306">
    <property type="protein sequence ID" value="KAF3964825.1"/>
    <property type="molecule type" value="Genomic_DNA"/>
</dbReference>
<feature type="domain" description="TIR" evidence="2">
    <location>
        <begin position="38"/>
        <end position="80"/>
    </location>
</feature>
<proteinExistence type="predicted"/>
<comment type="caution">
    <text evidence="3">The sequence shown here is derived from an EMBL/GenBank/DDBJ whole genome shotgun (WGS) entry which is preliminary data.</text>
</comment>
<name>A0A8J4VP92_9ROSI</name>
<accession>A0A8J4VP92</accession>
<dbReference type="Proteomes" id="UP000737018">
    <property type="component" value="Unassembled WGS sequence"/>
</dbReference>
<keyword evidence="4" id="KW-1185">Reference proteome</keyword>
<feature type="signal peptide" evidence="1">
    <location>
        <begin position="1"/>
        <end position="21"/>
    </location>
</feature>
<feature type="chain" id="PRO_5035159633" description="TIR domain-containing protein" evidence="1">
    <location>
        <begin position="22"/>
        <end position="179"/>
    </location>
</feature>